<name>A0A0D7B5F4_9AGAR</name>
<dbReference type="Proteomes" id="UP000054007">
    <property type="component" value="Unassembled WGS sequence"/>
</dbReference>
<dbReference type="OrthoDB" id="3237970at2759"/>
<organism evidence="1 2">
    <name type="scientific">Cylindrobasidium torrendii FP15055 ss-10</name>
    <dbReference type="NCBI Taxonomy" id="1314674"/>
    <lineage>
        <taxon>Eukaryota</taxon>
        <taxon>Fungi</taxon>
        <taxon>Dikarya</taxon>
        <taxon>Basidiomycota</taxon>
        <taxon>Agaricomycotina</taxon>
        <taxon>Agaricomycetes</taxon>
        <taxon>Agaricomycetidae</taxon>
        <taxon>Agaricales</taxon>
        <taxon>Marasmiineae</taxon>
        <taxon>Physalacriaceae</taxon>
        <taxon>Cylindrobasidium</taxon>
    </lineage>
</organism>
<dbReference type="EMBL" id="KN880579">
    <property type="protein sequence ID" value="KIY65722.1"/>
    <property type="molecule type" value="Genomic_DNA"/>
</dbReference>
<gene>
    <name evidence="1" type="ORF">CYLTODRAFT_399979</name>
</gene>
<sequence>MRPSPARLIRLVPRSSVSGAKKFVPALDQRPIVKPPTLIETMQARQQAAGSNWPANIRIEPVVRREDFKGVPKKTRAQLLAMMRET</sequence>
<dbReference type="AlphaFoldDB" id="A0A0D7B5F4"/>
<keyword evidence="2" id="KW-1185">Reference proteome</keyword>
<evidence type="ECO:0000313" key="1">
    <source>
        <dbReference type="EMBL" id="KIY65722.1"/>
    </source>
</evidence>
<reference evidence="1 2" key="1">
    <citation type="journal article" date="2015" name="Fungal Genet. Biol.">
        <title>Evolution of novel wood decay mechanisms in Agaricales revealed by the genome sequences of Fistulina hepatica and Cylindrobasidium torrendii.</title>
        <authorList>
            <person name="Floudas D."/>
            <person name="Held B.W."/>
            <person name="Riley R."/>
            <person name="Nagy L.G."/>
            <person name="Koehler G."/>
            <person name="Ransdell A.S."/>
            <person name="Younus H."/>
            <person name="Chow J."/>
            <person name="Chiniquy J."/>
            <person name="Lipzen A."/>
            <person name="Tritt A."/>
            <person name="Sun H."/>
            <person name="Haridas S."/>
            <person name="LaButti K."/>
            <person name="Ohm R.A."/>
            <person name="Kues U."/>
            <person name="Blanchette R.A."/>
            <person name="Grigoriev I.V."/>
            <person name="Minto R.E."/>
            <person name="Hibbett D.S."/>
        </authorList>
    </citation>
    <scope>NUCLEOTIDE SEQUENCE [LARGE SCALE GENOMIC DNA]</scope>
    <source>
        <strain evidence="1 2">FP15055 ss-10</strain>
    </source>
</reference>
<proteinExistence type="predicted"/>
<accession>A0A0D7B5F4</accession>
<evidence type="ECO:0000313" key="2">
    <source>
        <dbReference type="Proteomes" id="UP000054007"/>
    </source>
</evidence>
<protein>
    <submittedName>
        <fullName evidence="1">Uncharacterized protein</fullName>
    </submittedName>
</protein>